<comment type="caution">
    <text evidence="1">The sequence shown here is derived from an EMBL/GenBank/DDBJ whole genome shotgun (WGS) entry which is preliminary data.</text>
</comment>
<proteinExistence type="predicted"/>
<accession>A0ACC0LWY8</accession>
<name>A0ACC0LWY8_RHOML</name>
<protein>
    <submittedName>
        <fullName evidence="1">Uncharacterized protein</fullName>
    </submittedName>
</protein>
<sequence length="299" mass="32524">MATNSTGSSSSTSTAVTLPPSLAFLVSNFHSLVNIKLDGTNYLLWRIQVENVVEANGFYEYLDGSVPPPPSQIRDAQGALTLNPAFTLWRLMDSQLRSCLTASLSQTTLPYALGLRTAYQVWDSLSNRYNSLSKTHVQELRDQLYNLSKTSTIDAYIDTIKEIAQKLAAAGSPIEDDELVFRALHGLPKVFNGLRTAVRAVCTRDHNVSFDELVTMMKSEDKQLSQDTSDLDVPNTVLVAAHRNSSQNNEVSGSSTSVNHVSQSHVGTSQPQGVGFPQFSGTSQPQGVGFSQFSDTSIS</sequence>
<reference evidence="1" key="1">
    <citation type="submission" date="2022-02" db="EMBL/GenBank/DDBJ databases">
        <title>Plant Genome Project.</title>
        <authorList>
            <person name="Zhang R.-G."/>
        </authorList>
    </citation>
    <scope>NUCLEOTIDE SEQUENCE</scope>
    <source>
        <strain evidence="1">AT1</strain>
    </source>
</reference>
<evidence type="ECO:0000313" key="2">
    <source>
        <dbReference type="Proteomes" id="UP001062846"/>
    </source>
</evidence>
<dbReference type="Proteomes" id="UP001062846">
    <property type="component" value="Chromosome 11"/>
</dbReference>
<organism evidence="1 2">
    <name type="scientific">Rhododendron molle</name>
    <name type="common">Chinese azalea</name>
    <name type="synonym">Azalea mollis</name>
    <dbReference type="NCBI Taxonomy" id="49168"/>
    <lineage>
        <taxon>Eukaryota</taxon>
        <taxon>Viridiplantae</taxon>
        <taxon>Streptophyta</taxon>
        <taxon>Embryophyta</taxon>
        <taxon>Tracheophyta</taxon>
        <taxon>Spermatophyta</taxon>
        <taxon>Magnoliopsida</taxon>
        <taxon>eudicotyledons</taxon>
        <taxon>Gunneridae</taxon>
        <taxon>Pentapetalae</taxon>
        <taxon>asterids</taxon>
        <taxon>Ericales</taxon>
        <taxon>Ericaceae</taxon>
        <taxon>Ericoideae</taxon>
        <taxon>Rhodoreae</taxon>
        <taxon>Rhododendron</taxon>
    </lineage>
</organism>
<evidence type="ECO:0000313" key="1">
    <source>
        <dbReference type="EMBL" id="KAI8532776.1"/>
    </source>
</evidence>
<gene>
    <name evidence="1" type="ORF">RHMOL_Rhmol11G0240600</name>
</gene>
<keyword evidence="2" id="KW-1185">Reference proteome</keyword>
<dbReference type="EMBL" id="CM046398">
    <property type="protein sequence ID" value="KAI8532776.1"/>
    <property type="molecule type" value="Genomic_DNA"/>
</dbReference>